<name>A0ABQ2N566_9ACTN</name>
<protein>
    <submittedName>
        <fullName evidence="7">Thiol-disulfide isomerase</fullName>
    </submittedName>
</protein>
<dbReference type="InterPro" id="IPR017937">
    <property type="entry name" value="Thioredoxin_CS"/>
</dbReference>
<dbReference type="GO" id="GO:0016853">
    <property type="term" value="F:isomerase activity"/>
    <property type="evidence" value="ECO:0007669"/>
    <property type="project" value="UniProtKB-KW"/>
</dbReference>
<dbReference type="InterPro" id="IPR000866">
    <property type="entry name" value="AhpC/TSA"/>
</dbReference>
<gene>
    <name evidence="7" type="ORF">GCM10011584_03790</name>
</gene>
<dbReference type="InterPro" id="IPR013766">
    <property type="entry name" value="Thioredoxin_domain"/>
</dbReference>
<sequence>MGNVKWMRRLAAAMLVVAVLVGAVWEYRQLRGSDSPVDNTGTGLTLFYGDKGIPLPPIEGRTLDGAQLNLDSLRGHVLVLNVWGSWCAPCRAEAPDLAKLSKETAPRGVRFVGIDVRDNVAAAKAFERNYGITYPSFDDQQGLVLAQFTGIIPVGAVPSTIVVDKTGTIRARIIGRLDPSTLRGLITDAEADR</sequence>
<dbReference type="PROSITE" id="PS51352">
    <property type="entry name" value="THIOREDOXIN_2"/>
    <property type="match status" value="1"/>
</dbReference>
<evidence type="ECO:0000313" key="7">
    <source>
        <dbReference type="EMBL" id="GGO84967.1"/>
    </source>
</evidence>
<reference evidence="8" key="1">
    <citation type="journal article" date="2019" name="Int. J. Syst. Evol. Microbiol.">
        <title>The Global Catalogue of Microorganisms (GCM) 10K type strain sequencing project: providing services to taxonomists for standard genome sequencing and annotation.</title>
        <authorList>
            <consortium name="The Broad Institute Genomics Platform"/>
            <consortium name="The Broad Institute Genome Sequencing Center for Infectious Disease"/>
            <person name="Wu L."/>
            <person name="Ma J."/>
        </authorList>
    </citation>
    <scope>NUCLEOTIDE SEQUENCE [LARGE SCALE GENOMIC DNA]</scope>
    <source>
        <strain evidence="8">CGMCC 4.7371</strain>
    </source>
</reference>
<keyword evidence="5" id="KW-0676">Redox-active center</keyword>
<dbReference type="InterPro" id="IPR036249">
    <property type="entry name" value="Thioredoxin-like_sf"/>
</dbReference>
<dbReference type="PANTHER" id="PTHR42852:SF6">
    <property type="entry name" value="THIOL:DISULFIDE INTERCHANGE PROTEIN DSBE"/>
    <property type="match status" value="1"/>
</dbReference>
<dbReference type="Pfam" id="PF00578">
    <property type="entry name" value="AhpC-TSA"/>
    <property type="match status" value="1"/>
</dbReference>
<keyword evidence="3" id="KW-0812">Transmembrane</keyword>
<dbReference type="CDD" id="cd02966">
    <property type="entry name" value="TlpA_like_family"/>
    <property type="match status" value="1"/>
</dbReference>
<dbReference type="Proteomes" id="UP000655410">
    <property type="component" value="Unassembled WGS sequence"/>
</dbReference>
<proteinExistence type="predicted"/>
<keyword evidence="2" id="KW-0201">Cytochrome c-type biogenesis</keyword>
<evidence type="ECO:0000256" key="3">
    <source>
        <dbReference type="ARBA" id="ARBA00022968"/>
    </source>
</evidence>
<evidence type="ECO:0000313" key="8">
    <source>
        <dbReference type="Proteomes" id="UP000655410"/>
    </source>
</evidence>
<dbReference type="PANTHER" id="PTHR42852">
    <property type="entry name" value="THIOL:DISULFIDE INTERCHANGE PROTEIN DSBE"/>
    <property type="match status" value="1"/>
</dbReference>
<evidence type="ECO:0000256" key="2">
    <source>
        <dbReference type="ARBA" id="ARBA00022748"/>
    </source>
</evidence>
<comment type="subcellular location">
    <subcellularLocation>
        <location evidence="1">Cell envelope</location>
    </subcellularLocation>
</comment>
<dbReference type="InterPro" id="IPR050553">
    <property type="entry name" value="Thioredoxin_ResA/DsbE_sf"/>
</dbReference>
<comment type="caution">
    <text evidence="7">The sequence shown here is derived from an EMBL/GenBank/DDBJ whole genome shotgun (WGS) entry which is preliminary data.</text>
</comment>
<keyword evidence="4" id="KW-1015">Disulfide bond</keyword>
<keyword evidence="8" id="KW-1185">Reference proteome</keyword>
<dbReference type="Gene3D" id="3.40.30.10">
    <property type="entry name" value="Glutaredoxin"/>
    <property type="match status" value="1"/>
</dbReference>
<accession>A0ABQ2N566</accession>
<dbReference type="EMBL" id="BMNI01000001">
    <property type="protein sequence ID" value="GGO84967.1"/>
    <property type="molecule type" value="Genomic_DNA"/>
</dbReference>
<keyword evidence="7" id="KW-0413">Isomerase</keyword>
<evidence type="ECO:0000256" key="5">
    <source>
        <dbReference type="ARBA" id="ARBA00023284"/>
    </source>
</evidence>
<evidence type="ECO:0000256" key="4">
    <source>
        <dbReference type="ARBA" id="ARBA00023157"/>
    </source>
</evidence>
<organism evidence="7 8">
    <name type="scientific">Nocardioides phosphati</name>
    <dbReference type="NCBI Taxonomy" id="1867775"/>
    <lineage>
        <taxon>Bacteria</taxon>
        <taxon>Bacillati</taxon>
        <taxon>Actinomycetota</taxon>
        <taxon>Actinomycetes</taxon>
        <taxon>Propionibacteriales</taxon>
        <taxon>Nocardioidaceae</taxon>
        <taxon>Nocardioides</taxon>
    </lineage>
</organism>
<feature type="domain" description="Thioredoxin" evidence="6">
    <location>
        <begin position="49"/>
        <end position="191"/>
    </location>
</feature>
<dbReference type="SUPFAM" id="SSF52833">
    <property type="entry name" value="Thioredoxin-like"/>
    <property type="match status" value="1"/>
</dbReference>
<evidence type="ECO:0000259" key="6">
    <source>
        <dbReference type="PROSITE" id="PS51352"/>
    </source>
</evidence>
<keyword evidence="3" id="KW-0735">Signal-anchor</keyword>
<dbReference type="PROSITE" id="PS00194">
    <property type="entry name" value="THIOREDOXIN_1"/>
    <property type="match status" value="1"/>
</dbReference>
<evidence type="ECO:0000256" key="1">
    <source>
        <dbReference type="ARBA" id="ARBA00004196"/>
    </source>
</evidence>